<gene>
    <name evidence="1" type="ORF">H6P81_013907</name>
</gene>
<proteinExistence type="predicted"/>
<evidence type="ECO:0000313" key="1">
    <source>
        <dbReference type="EMBL" id="KAG9447779.1"/>
    </source>
</evidence>
<dbReference type="AlphaFoldDB" id="A0AAV7EGG8"/>
<name>A0AAV7EGG8_ARIFI</name>
<organism evidence="1 2">
    <name type="scientific">Aristolochia fimbriata</name>
    <name type="common">White veined hardy Dutchman's pipe vine</name>
    <dbReference type="NCBI Taxonomy" id="158543"/>
    <lineage>
        <taxon>Eukaryota</taxon>
        <taxon>Viridiplantae</taxon>
        <taxon>Streptophyta</taxon>
        <taxon>Embryophyta</taxon>
        <taxon>Tracheophyta</taxon>
        <taxon>Spermatophyta</taxon>
        <taxon>Magnoliopsida</taxon>
        <taxon>Magnoliidae</taxon>
        <taxon>Piperales</taxon>
        <taxon>Aristolochiaceae</taxon>
        <taxon>Aristolochia</taxon>
    </lineage>
</organism>
<protein>
    <submittedName>
        <fullName evidence="1">Uncharacterized protein</fullName>
    </submittedName>
</protein>
<keyword evidence="2" id="KW-1185">Reference proteome</keyword>
<sequence length="157" mass="17418">MKLKSILTRGSNEDAIEERWKNVNPCIKVNGLIVLGGMWEPATRGHESLHESAYWVHLPPLVSSIGCLPAPGFSFSVQIQGRNTLCLVVTRYNKRRLPDWLDETEASAGFSVPILRVGERHLQPEADMFNLLFVVSAAAEDRGLGLKVSLRPYVPPA</sequence>
<dbReference type="EMBL" id="JAINDJ010000005">
    <property type="protein sequence ID" value="KAG9447779.1"/>
    <property type="molecule type" value="Genomic_DNA"/>
</dbReference>
<evidence type="ECO:0000313" key="2">
    <source>
        <dbReference type="Proteomes" id="UP000825729"/>
    </source>
</evidence>
<comment type="caution">
    <text evidence="1">The sequence shown here is derived from an EMBL/GenBank/DDBJ whole genome shotgun (WGS) entry which is preliminary data.</text>
</comment>
<reference evidence="1 2" key="1">
    <citation type="submission" date="2021-07" db="EMBL/GenBank/DDBJ databases">
        <title>The Aristolochia fimbriata genome: insights into angiosperm evolution, floral development and chemical biosynthesis.</title>
        <authorList>
            <person name="Jiao Y."/>
        </authorList>
    </citation>
    <scope>NUCLEOTIDE SEQUENCE [LARGE SCALE GENOMIC DNA]</scope>
    <source>
        <strain evidence="1">IBCAS-2021</strain>
        <tissue evidence="1">Leaf</tissue>
    </source>
</reference>
<dbReference type="Proteomes" id="UP000825729">
    <property type="component" value="Unassembled WGS sequence"/>
</dbReference>
<accession>A0AAV7EGG8</accession>